<protein>
    <submittedName>
        <fullName evidence="2">Uncharacterized protein</fullName>
    </submittedName>
</protein>
<feature type="region of interest" description="Disordered" evidence="1">
    <location>
        <begin position="1"/>
        <end position="79"/>
    </location>
</feature>
<feature type="compositionally biased region" description="Polar residues" evidence="1">
    <location>
        <begin position="1"/>
        <end position="12"/>
    </location>
</feature>
<evidence type="ECO:0000313" key="3">
    <source>
        <dbReference type="Proteomes" id="UP000663846"/>
    </source>
</evidence>
<gene>
    <name evidence="2" type="ORF">RDB_LOCUS155891</name>
</gene>
<name>A0A8H3BJR2_9AGAM</name>
<sequence length="202" mass="22106">MNTKESGSTQRTFGRVLRSPGPLLGHGDNRETHQPTHPSLDMSLQAVPNSPPPPYSPLPQYSPRLEESSRQSSEPCRQCSFHPPSCAASPLPMYERHFTHGMTVFNVDGIYCHIGVAPVVERTPSSPGRLAVAASRESKGSKRQLKDYKSQPMSQVRGRVEELCLASERDEFACDVLEEILAIGETHLPTTRAAFLNAALGA</sequence>
<comment type="caution">
    <text evidence="2">The sequence shown here is derived from an EMBL/GenBank/DDBJ whole genome shotgun (WGS) entry which is preliminary data.</text>
</comment>
<feature type="region of interest" description="Disordered" evidence="1">
    <location>
        <begin position="133"/>
        <end position="152"/>
    </location>
</feature>
<evidence type="ECO:0000256" key="1">
    <source>
        <dbReference type="SAM" id="MobiDB-lite"/>
    </source>
</evidence>
<dbReference type="AlphaFoldDB" id="A0A8H3BJR2"/>
<organism evidence="2 3">
    <name type="scientific">Rhizoctonia solani</name>
    <dbReference type="NCBI Taxonomy" id="456999"/>
    <lineage>
        <taxon>Eukaryota</taxon>
        <taxon>Fungi</taxon>
        <taxon>Dikarya</taxon>
        <taxon>Basidiomycota</taxon>
        <taxon>Agaricomycotina</taxon>
        <taxon>Agaricomycetes</taxon>
        <taxon>Cantharellales</taxon>
        <taxon>Ceratobasidiaceae</taxon>
        <taxon>Rhizoctonia</taxon>
    </lineage>
</organism>
<reference evidence="2" key="1">
    <citation type="submission" date="2021-01" db="EMBL/GenBank/DDBJ databases">
        <authorList>
            <person name="Kaushik A."/>
        </authorList>
    </citation>
    <scope>NUCLEOTIDE SEQUENCE</scope>
    <source>
        <strain evidence="2">AG1-1C</strain>
    </source>
</reference>
<accession>A0A8H3BJR2</accession>
<proteinExistence type="predicted"/>
<dbReference type="Proteomes" id="UP000663846">
    <property type="component" value="Unassembled WGS sequence"/>
</dbReference>
<dbReference type="EMBL" id="CAJMWS010000683">
    <property type="protein sequence ID" value="CAE6458615.1"/>
    <property type="molecule type" value="Genomic_DNA"/>
</dbReference>
<evidence type="ECO:0000313" key="2">
    <source>
        <dbReference type="EMBL" id="CAE6458615.1"/>
    </source>
</evidence>
<feature type="compositionally biased region" description="Basic and acidic residues" evidence="1">
    <location>
        <begin position="136"/>
        <end position="149"/>
    </location>
</feature>